<dbReference type="InterPro" id="IPR007110">
    <property type="entry name" value="Ig-like_dom"/>
</dbReference>
<keyword evidence="3" id="KW-1185">Reference proteome</keyword>
<dbReference type="Gene3D" id="2.60.40.10">
    <property type="entry name" value="Immunoglobulins"/>
    <property type="match status" value="1"/>
</dbReference>
<dbReference type="EMBL" id="VSRR010152186">
    <property type="protein sequence ID" value="MPD06619.1"/>
    <property type="molecule type" value="Genomic_DNA"/>
</dbReference>
<dbReference type="AlphaFoldDB" id="A0A5B7KMU7"/>
<dbReference type="GO" id="GO:0032589">
    <property type="term" value="C:neuron projection membrane"/>
    <property type="evidence" value="ECO:0007669"/>
    <property type="project" value="TreeGrafter"/>
</dbReference>
<feature type="domain" description="Ig-like" evidence="1">
    <location>
        <begin position="1"/>
        <end position="100"/>
    </location>
</feature>
<protein>
    <recommendedName>
        <fullName evidence="1">Ig-like domain-containing protein</fullName>
    </recommendedName>
</protein>
<dbReference type="InterPro" id="IPR036179">
    <property type="entry name" value="Ig-like_dom_sf"/>
</dbReference>
<evidence type="ECO:0000313" key="3">
    <source>
        <dbReference type="Proteomes" id="UP000324222"/>
    </source>
</evidence>
<gene>
    <name evidence="2" type="ORF">E2C01_102441</name>
</gene>
<organism evidence="2 3">
    <name type="scientific">Portunus trituberculatus</name>
    <name type="common">Swimming crab</name>
    <name type="synonym">Neptunus trituberculatus</name>
    <dbReference type="NCBI Taxonomy" id="210409"/>
    <lineage>
        <taxon>Eukaryota</taxon>
        <taxon>Metazoa</taxon>
        <taxon>Ecdysozoa</taxon>
        <taxon>Arthropoda</taxon>
        <taxon>Crustacea</taxon>
        <taxon>Multicrustacea</taxon>
        <taxon>Malacostraca</taxon>
        <taxon>Eumalacostraca</taxon>
        <taxon>Eucarida</taxon>
        <taxon>Decapoda</taxon>
        <taxon>Pleocyemata</taxon>
        <taxon>Brachyura</taxon>
        <taxon>Eubrachyura</taxon>
        <taxon>Portunoidea</taxon>
        <taxon>Portunidae</taxon>
        <taxon>Portuninae</taxon>
        <taxon>Portunus</taxon>
    </lineage>
</organism>
<dbReference type="PROSITE" id="PS50835">
    <property type="entry name" value="IG_LIKE"/>
    <property type="match status" value="1"/>
</dbReference>
<dbReference type="OrthoDB" id="6352740at2759"/>
<dbReference type="CDD" id="cd00096">
    <property type="entry name" value="Ig"/>
    <property type="match status" value="1"/>
</dbReference>
<evidence type="ECO:0000313" key="2">
    <source>
        <dbReference type="EMBL" id="MPD06619.1"/>
    </source>
</evidence>
<accession>A0A5B7KMU7</accession>
<dbReference type="GO" id="GO:0050808">
    <property type="term" value="P:synapse organization"/>
    <property type="evidence" value="ECO:0007669"/>
    <property type="project" value="TreeGrafter"/>
</dbReference>
<comment type="caution">
    <text evidence="2">The sequence shown here is derived from an EMBL/GenBank/DDBJ whole genome shotgun (WGS) entry which is preliminary data.</text>
</comment>
<dbReference type="SUPFAM" id="SSF48726">
    <property type="entry name" value="Immunoglobulin"/>
    <property type="match status" value="1"/>
</dbReference>
<dbReference type="PANTHER" id="PTHR23279">
    <property type="entry name" value="DEFECTIVE PROBOSCIS EXTENSION RESPONSE DPR -RELATED"/>
    <property type="match status" value="1"/>
</dbReference>
<proteinExistence type="predicted"/>
<dbReference type="InterPro" id="IPR037448">
    <property type="entry name" value="Zig-8"/>
</dbReference>
<dbReference type="Proteomes" id="UP000324222">
    <property type="component" value="Unassembled WGS sequence"/>
</dbReference>
<dbReference type="InterPro" id="IPR013783">
    <property type="entry name" value="Ig-like_fold"/>
</dbReference>
<name>A0A5B7KMU7_PORTR</name>
<reference evidence="2 3" key="1">
    <citation type="submission" date="2019-05" db="EMBL/GenBank/DDBJ databases">
        <title>Another draft genome of Portunus trituberculatus and its Hox gene families provides insights of decapod evolution.</title>
        <authorList>
            <person name="Jeong J.-H."/>
            <person name="Song I."/>
            <person name="Kim S."/>
            <person name="Choi T."/>
            <person name="Kim D."/>
            <person name="Ryu S."/>
            <person name="Kim W."/>
        </authorList>
    </citation>
    <scope>NUCLEOTIDE SEQUENCE [LARGE SCALE GENOMIC DNA]</scope>
    <source>
        <tissue evidence="2">Muscle</tissue>
    </source>
</reference>
<dbReference type="PANTHER" id="PTHR23279:SF3">
    <property type="entry name" value="DEFECTIVE PROBOSCIS EXTENSION RESPONSE 18"/>
    <property type="match status" value="1"/>
</dbReference>
<sequence>MIELKCIVEQVPFPHGPVTWRRGATILTFNTSRGGIRQLGNYHHHHHHYHHQLSPFLIPSVKGDEASGFISSRLYVANASPADSGRYSCWYRNYTSDTVTVHVIAGASTLIKVLPPGKLDPLIYHTHCNSFTVICL</sequence>
<evidence type="ECO:0000259" key="1">
    <source>
        <dbReference type="PROSITE" id="PS50835"/>
    </source>
</evidence>